<name>A0ABX1YRA9_9BACL</name>
<keyword evidence="11" id="KW-1185">Reference proteome</keyword>
<evidence type="ECO:0000256" key="4">
    <source>
        <dbReference type="ARBA" id="ARBA00022475"/>
    </source>
</evidence>
<proteinExistence type="inferred from homology"/>
<dbReference type="SUPFAM" id="SSF52540">
    <property type="entry name" value="P-loop containing nucleoside triphosphate hydrolases"/>
    <property type="match status" value="2"/>
</dbReference>
<keyword evidence="3" id="KW-0813">Transport</keyword>
<sequence length="615" mass="65875">MVMEILKAEQVSFRYPEEDRDSLHELSFTIEEGEFVVLCGPSGGGKTTLLRHLKRELAPVGMFSGSLTYKGQPLPGLPAAVAAGEIGMVFQNPDAQIVMDTVWHELAFSMENLGIPPAVMRTRLAEICALFGLEPLLYQSVHELSGGQKQLLNLASVLLLQPKVLLLDEPTSQLDPVAAREFIMALQRLNEEMSVTVIISEHRLEEVLPLADRVLMLEGGRLVADASPRGFVQQAGSASLASRQAYLPAASRLYLALSTEAGTAAPENIPLTVREGKRWLLNSRAAGASVVTEAGVCANVIRDHPAANSGAGLPAVVTREASAAAPGIVTPGNAVAEPVTYPAGASGPGGPDSPVNLPAPSAEILLSCREVTFRYDKEGREVLRKLSLTLRRGELLAVMGGNGAGKSTLLHVLGGLMKPQRGKAELSKGSTTGLLAQNPLLYFSYDTVAEELRHMAQYAGASLEEAGREIDALLEVFRLRGVLQSHPHDLSGGQQQQTALAMMMLLKPDILLLDEPTKGLDPAAKDRLAALLQQLRRQGASILIVTHDVEFAAKYASRCALLFDGSITAEGAPAEFFSSNYFYTTAVNRMVRDLLPQALTIEDVIRTWSGSAPPC</sequence>
<evidence type="ECO:0000256" key="8">
    <source>
        <dbReference type="ARBA" id="ARBA00023136"/>
    </source>
</evidence>
<dbReference type="PROSITE" id="PS50893">
    <property type="entry name" value="ABC_TRANSPORTER_2"/>
    <property type="match status" value="2"/>
</dbReference>
<evidence type="ECO:0000256" key="5">
    <source>
        <dbReference type="ARBA" id="ARBA00022741"/>
    </source>
</evidence>
<feature type="domain" description="ABC transporter" evidence="9">
    <location>
        <begin position="366"/>
        <end position="589"/>
    </location>
</feature>
<dbReference type="EMBL" id="WHOB01000093">
    <property type="protein sequence ID" value="NOU83441.1"/>
    <property type="molecule type" value="Genomic_DNA"/>
</dbReference>
<evidence type="ECO:0000313" key="11">
    <source>
        <dbReference type="Proteomes" id="UP000596857"/>
    </source>
</evidence>
<dbReference type="InterPro" id="IPR017871">
    <property type="entry name" value="ABC_transporter-like_CS"/>
</dbReference>
<feature type="domain" description="ABC transporter" evidence="9">
    <location>
        <begin position="6"/>
        <end position="244"/>
    </location>
</feature>
<comment type="subcellular location">
    <subcellularLocation>
        <location evidence="1">Cell membrane</location>
        <topology evidence="1">Peripheral membrane protein</topology>
    </subcellularLocation>
</comment>
<keyword evidence="5" id="KW-0547">Nucleotide-binding</keyword>
<evidence type="ECO:0000313" key="10">
    <source>
        <dbReference type="EMBL" id="NOU83441.1"/>
    </source>
</evidence>
<dbReference type="SMART" id="SM00382">
    <property type="entry name" value="AAA"/>
    <property type="match status" value="2"/>
</dbReference>
<keyword evidence="7" id="KW-1278">Translocase</keyword>
<dbReference type="InterPro" id="IPR050095">
    <property type="entry name" value="ECF_ABC_transporter_ATP-bd"/>
</dbReference>
<evidence type="ECO:0000256" key="3">
    <source>
        <dbReference type="ARBA" id="ARBA00022448"/>
    </source>
</evidence>
<dbReference type="Proteomes" id="UP000596857">
    <property type="component" value="Unassembled WGS sequence"/>
</dbReference>
<accession>A0ABX1YRA9</accession>
<evidence type="ECO:0000256" key="7">
    <source>
        <dbReference type="ARBA" id="ARBA00022967"/>
    </source>
</evidence>
<dbReference type="InterPro" id="IPR027417">
    <property type="entry name" value="P-loop_NTPase"/>
</dbReference>
<dbReference type="Pfam" id="PF00005">
    <property type="entry name" value="ABC_tran"/>
    <property type="match status" value="2"/>
</dbReference>
<dbReference type="InterPro" id="IPR015856">
    <property type="entry name" value="ABC_transpr_CbiO/EcfA_su"/>
</dbReference>
<dbReference type="InterPro" id="IPR003593">
    <property type="entry name" value="AAA+_ATPase"/>
</dbReference>
<protein>
    <submittedName>
        <fullName evidence="10">ATP-binding cassette domain-containing protein</fullName>
    </submittedName>
</protein>
<evidence type="ECO:0000256" key="6">
    <source>
        <dbReference type="ARBA" id="ARBA00022840"/>
    </source>
</evidence>
<dbReference type="Gene3D" id="3.40.50.300">
    <property type="entry name" value="P-loop containing nucleotide triphosphate hydrolases"/>
    <property type="match status" value="2"/>
</dbReference>
<dbReference type="PROSITE" id="PS00211">
    <property type="entry name" value="ABC_TRANSPORTER_1"/>
    <property type="match status" value="1"/>
</dbReference>
<evidence type="ECO:0000256" key="1">
    <source>
        <dbReference type="ARBA" id="ARBA00004202"/>
    </source>
</evidence>
<evidence type="ECO:0000259" key="9">
    <source>
        <dbReference type="PROSITE" id="PS50893"/>
    </source>
</evidence>
<gene>
    <name evidence="10" type="ORF">GC101_31770</name>
</gene>
<dbReference type="PANTHER" id="PTHR43553:SF27">
    <property type="entry name" value="ENERGY-COUPLING FACTOR TRANSPORTER ATP-BINDING PROTEIN ECFA2"/>
    <property type="match status" value="1"/>
</dbReference>
<comment type="caution">
    <text evidence="10">The sequence shown here is derived from an EMBL/GenBank/DDBJ whole genome shotgun (WGS) entry which is preliminary data.</text>
</comment>
<keyword evidence="6 10" id="KW-0067">ATP-binding</keyword>
<dbReference type="GO" id="GO:0005524">
    <property type="term" value="F:ATP binding"/>
    <property type="evidence" value="ECO:0007669"/>
    <property type="project" value="UniProtKB-KW"/>
</dbReference>
<dbReference type="InterPro" id="IPR003439">
    <property type="entry name" value="ABC_transporter-like_ATP-bd"/>
</dbReference>
<evidence type="ECO:0000256" key="2">
    <source>
        <dbReference type="ARBA" id="ARBA00005417"/>
    </source>
</evidence>
<dbReference type="PANTHER" id="PTHR43553">
    <property type="entry name" value="HEAVY METAL TRANSPORTER"/>
    <property type="match status" value="1"/>
</dbReference>
<keyword evidence="4" id="KW-1003">Cell membrane</keyword>
<comment type="similarity">
    <text evidence="2">Belongs to the ABC transporter superfamily.</text>
</comment>
<keyword evidence="8" id="KW-0472">Membrane</keyword>
<dbReference type="CDD" id="cd03225">
    <property type="entry name" value="ABC_cobalt_CbiO_domain1"/>
    <property type="match status" value="2"/>
</dbReference>
<reference evidence="10 11" key="1">
    <citation type="submission" date="2019-10" db="EMBL/GenBank/DDBJ databases">
        <title>Description of Paenibacillus terricola sp. nov.</title>
        <authorList>
            <person name="Carlier A."/>
            <person name="Qi S."/>
        </authorList>
    </citation>
    <scope>NUCLEOTIDE SEQUENCE [LARGE SCALE GENOMIC DNA]</scope>
    <source>
        <strain evidence="10 11">LMG 31459</strain>
    </source>
</reference>
<organism evidence="10 11">
    <name type="scientific">Paenibacillus phytohabitans</name>
    <dbReference type="NCBI Taxonomy" id="2654978"/>
    <lineage>
        <taxon>Bacteria</taxon>
        <taxon>Bacillati</taxon>
        <taxon>Bacillota</taxon>
        <taxon>Bacilli</taxon>
        <taxon>Bacillales</taxon>
        <taxon>Paenibacillaceae</taxon>
        <taxon>Paenibacillus</taxon>
    </lineage>
</organism>